<proteinExistence type="predicted"/>
<dbReference type="EMBL" id="JBCGBO010000024">
    <property type="protein sequence ID" value="KAK9182809.1"/>
    <property type="molecule type" value="Genomic_DNA"/>
</dbReference>
<dbReference type="PANTHER" id="PTHR31170:SF17">
    <property type="match status" value="1"/>
</dbReference>
<dbReference type="PANTHER" id="PTHR31170">
    <property type="entry name" value="BNAC04G53230D PROTEIN"/>
    <property type="match status" value="1"/>
</dbReference>
<comment type="caution">
    <text evidence="1">The sequence shown here is derived from an EMBL/GenBank/DDBJ whole genome shotgun (WGS) entry which is preliminary data.</text>
</comment>
<evidence type="ECO:0000313" key="2">
    <source>
        <dbReference type="Proteomes" id="UP001428341"/>
    </source>
</evidence>
<dbReference type="InterPro" id="IPR004158">
    <property type="entry name" value="DUF247_pln"/>
</dbReference>
<evidence type="ECO:0000313" key="1">
    <source>
        <dbReference type="EMBL" id="KAK9182809.1"/>
    </source>
</evidence>
<name>A0AAP0QDG8_9ROSI</name>
<reference evidence="1 2" key="1">
    <citation type="submission" date="2024-05" db="EMBL/GenBank/DDBJ databases">
        <title>Haplotype-resolved chromosome-level genome assembly of Huyou (Citrus changshanensis).</title>
        <authorList>
            <person name="Miao C."/>
            <person name="Chen W."/>
            <person name="Wu Y."/>
            <person name="Wang L."/>
            <person name="Zhao S."/>
            <person name="Grierson D."/>
            <person name="Xu C."/>
            <person name="Chen K."/>
        </authorList>
    </citation>
    <scope>NUCLEOTIDE SEQUENCE [LARGE SCALE GENOMIC DNA]</scope>
    <source>
        <strain evidence="1">01-14</strain>
        <tissue evidence="1">Leaf</tissue>
    </source>
</reference>
<keyword evidence="2" id="KW-1185">Reference proteome</keyword>
<dbReference type="Proteomes" id="UP001428341">
    <property type="component" value="Unassembled WGS sequence"/>
</dbReference>
<protein>
    <submittedName>
        <fullName evidence="1">Uncharacterized protein</fullName>
    </submittedName>
</protein>
<gene>
    <name evidence="1" type="ORF">WN944_025955</name>
</gene>
<accession>A0AAP0QDG8</accession>
<dbReference type="Pfam" id="PF03140">
    <property type="entry name" value="DUF247"/>
    <property type="match status" value="1"/>
</dbReference>
<sequence length="419" mass="48501">MANPPADRVLHLVEEKLRGLTATPSDRFNIFKVPDVLRKLNEKAYEPKMLAIGPYHHGKEELSTFEVHKTRYLKELLDRTSKPLPDYVEAMRAMEEIAKNCYGGSLSLETDKFVLMMLLDGCFIVEVIRKFALTCLRGDDDPIFKLSWMLPSIARDMILLENQLPFFVLWKLFTITKMPNDQDSDKFLLMILRFFNGILPGKGCRRDDVYRDNLYPINEVKHLVHLIHDNWLPSGINAFRNNGENNSDWSFICSATGIQEAGIQFQMFEVHKDDSLFDIKFENGVMKIPLLEIADATETIFQNLITFEQCSQDINPKHVIDYVELLGCLINSSKDAELLRHRGIIDNFLGDDEVIVTLMHKLGDGAVLGKQFYYWENAPEKWFWRGNRNRRFAANRASRRLGPRTIENNASKDVNHQRK</sequence>
<dbReference type="AlphaFoldDB" id="A0AAP0QDG8"/>
<organism evidence="1 2">
    <name type="scientific">Citrus x changshan-huyou</name>
    <dbReference type="NCBI Taxonomy" id="2935761"/>
    <lineage>
        <taxon>Eukaryota</taxon>
        <taxon>Viridiplantae</taxon>
        <taxon>Streptophyta</taxon>
        <taxon>Embryophyta</taxon>
        <taxon>Tracheophyta</taxon>
        <taxon>Spermatophyta</taxon>
        <taxon>Magnoliopsida</taxon>
        <taxon>eudicotyledons</taxon>
        <taxon>Gunneridae</taxon>
        <taxon>Pentapetalae</taxon>
        <taxon>rosids</taxon>
        <taxon>malvids</taxon>
        <taxon>Sapindales</taxon>
        <taxon>Rutaceae</taxon>
        <taxon>Aurantioideae</taxon>
        <taxon>Citrus</taxon>
    </lineage>
</organism>